<dbReference type="EMBL" id="CP006868">
    <property type="protein sequence ID" value="UXD21849.1"/>
    <property type="molecule type" value="Genomic_DNA"/>
</dbReference>
<keyword evidence="2 4" id="KW-0689">Ribosomal protein</keyword>
<keyword evidence="3 4" id="KW-0687">Ribonucleoprotein</keyword>
<comment type="similarity">
    <text evidence="4">Belongs to the eukaryotic ribosomal protein eL43 family. Putative zinc-binding subfamily.</text>
</comment>
<protein>
    <recommendedName>
        <fullName evidence="4">Large ribosomal subunit protein eL43</fullName>
    </recommendedName>
</protein>
<dbReference type="GO" id="GO:0070180">
    <property type="term" value="F:large ribosomal subunit rRNA binding"/>
    <property type="evidence" value="ECO:0007669"/>
    <property type="project" value="UniProtKB-UniRule"/>
</dbReference>
<dbReference type="GO" id="GO:0005840">
    <property type="term" value="C:ribosome"/>
    <property type="evidence" value="ECO:0007669"/>
    <property type="project" value="UniProtKB-KW"/>
</dbReference>
<dbReference type="SUPFAM" id="SSF57829">
    <property type="entry name" value="Zn-binding ribosomal proteins"/>
    <property type="match status" value="1"/>
</dbReference>
<proteinExistence type="inferred from homology"/>
<sequence>MARKKVVGIAGRFGPRYGSTLRKRWKQIMEARYAPHTCPRCGIKGYVVRISVGLWKCKKCGAVFAGAAYVPVSGLNKAYSAKPERIRRR</sequence>
<dbReference type="Proteomes" id="UP001063698">
    <property type="component" value="Chromosome"/>
</dbReference>
<dbReference type="GO" id="GO:0006412">
    <property type="term" value="P:translation"/>
    <property type="evidence" value="ECO:0007669"/>
    <property type="project" value="UniProtKB-UniRule"/>
</dbReference>
<evidence type="ECO:0000313" key="5">
    <source>
        <dbReference type="EMBL" id="UXD21849.1"/>
    </source>
</evidence>
<dbReference type="GO" id="GO:1990904">
    <property type="term" value="C:ribonucleoprotein complex"/>
    <property type="evidence" value="ECO:0007669"/>
    <property type="project" value="UniProtKB-KW"/>
</dbReference>
<dbReference type="KEGG" id="ipc:IPA_08750"/>
<gene>
    <name evidence="4" type="primary">rpl37ae</name>
    <name evidence="5" type="ORF">IPA_08750</name>
</gene>
<feature type="binding site" evidence="4">
    <location>
        <position position="38"/>
    </location>
    <ligand>
        <name>Zn(2+)</name>
        <dbReference type="ChEBI" id="CHEBI:29105"/>
    </ligand>
</feature>
<organism evidence="5 6">
    <name type="scientific">Ignicoccus pacificus DSM 13166</name>
    <dbReference type="NCBI Taxonomy" id="940294"/>
    <lineage>
        <taxon>Archaea</taxon>
        <taxon>Thermoproteota</taxon>
        <taxon>Thermoprotei</taxon>
        <taxon>Desulfurococcales</taxon>
        <taxon>Desulfurococcaceae</taxon>
        <taxon>Ignicoccus</taxon>
    </lineage>
</organism>
<reference evidence="5" key="1">
    <citation type="submission" date="2013-11" db="EMBL/GenBank/DDBJ databases">
        <title>Comparative genomics of Ignicoccus.</title>
        <authorList>
            <person name="Podar M."/>
        </authorList>
    </citation>
    <scope>NUCLEOTIDE SEQUENCE</scope>
    <source>
        <strain evidence="5">DSM 13166</strain>
    </source>
</reference>
<dbReference type="HAMAP" id="MF_00327">
    <property type="entry name" value="Ribosomal_eL43"/>
    <property type="match status" value="1"/>
</dbReference>
<comment type="caution">
    <text evidence="4">Lacks conserved residue(s) required for the propagation of feature annotation.</text>
</comment>
<dbReference type="InterPro" id="IPR050522">
    <property type="entry name" value="Ribosomal_protein_eL43"/>
</dbReference>
<evidence type="ECO:0000256" key="2">
    <source>
        <dbReference type="ARBA" id="ARBA00022980"/>
    </source>
</evidence>
<dbReference type="InterPro" id="IPR011332">
    <property type="entry name" value="Ribosomal_zn-bd"/>
</dbReference>
<dbReference type="InterPro" id="IPR011331">
    <property type="entry name" value="Ribosomal_eL37/eL43"/>
</dbReference>
<accession>A0A977KA39</accession>
<dbReference type="PANTHER" id="PTHR48129">
    <property type="entry name" value="60S RIBOSOMAL PROTEIN L37A"/>
    <property type="match status" value="1"/>
</dbReference>
<keyword evidence="1 4" id="KW-0694">RNA-binding</keyword>
<name>A0A977KA39_9CREN</name>
<dbReference type="InterPro" id="IPR002674">
    <property type="entry name" value="Ribosomal_eL43"/>
</dbReference>
<evidence type="ECO:0000256" key="3">
    <source>
        <dbReference type="ARBA" id="ARBA00023274"/>
    </source>
</evidence>
<evidence type="ECO:0000256" key="4">
    <source>
        <dbReference type="HAMAP-Rule" id="MF_00327"/>
    </source>
</evidence>
<evidence type="ECO:0000256" key="1">
    <source>
        <dbReference type="ARBA" id="ARBA00022884"/>
    </source>
</evidence>
<feature type="binding site" evidence="4">
    <location>
        <position position="60"/>
    </location>
    <ligand>
        <name>Zn(2+)</name>
        <dbReference type="ChEBI" id="CHEBI:29105"/>
    </ligand>
</feature>
<keyword evidence="6" id="KW-1185">Reference proteome</keyword>
<dbReference type="GO" id="GO:0008270">
    <property type="term" value="F:zinc ion binding"/>
    <property type="evidence" value="ECO:0007669"/>
    <property type="project" value="UniProtKB-UniRule"/>
</dbReference>
<feature type="binding site" evidence="4">
    <location>
        <position position="57"/>
    </location>
    <ligand>
        <name>Zn(2+)</name>
        <dbReference type="ChEBI" id="CHEBI:29105"/>
    </ligand>
</feature>
<dbReference type="PANTHER" id="PTHR48129:SF1">
    <property type="entry name" value="LARGE RIBOSOMAL SUBUNIT PROTEIN EL43"/>
    <property type="match status" value="1"/>
</dbReference>
<dbReference type="GO" id="GO:0003735">
    <property type="term" value="F:structural constituent of ribosome"/>
    <property type="evidence" value="ECO:0007669"/>
    <property type="project" value="InterPro"/>
</dbReference>
<feature type="binding site" evidence="4">
    <location>
        <position position="41"/>
    </location>
    <ligand>
        <name>Zn(2+)</name>
        <dbReference type="ChEBI" id="CHEBI:29105"/>
    </ligand>
</feature>
<comment type="subunit">
    <text evidence="4">Part of the 50S ribosomal subunit.</text>
</comment>
<evidence type="ECO:0000313" key="6">
    <source>
        <dbReference type="Proteomes" id="UP001063698"/>
    </source>
</evidence>
<dbReference type="Gene3D" id="2.20.25.30">
    <property type="match status" value="1"/>
</dbReference>
<dbReference type="Pfam" id="PF01780">
    <property type="entry name" value="Ribosomal_L37ae"/>
    <property type="match status" value="1"/>
</dbReference>
<dbReference type="AlphaFoldDB" id="A0A977KA39"/>
<keyword evidence="4" id="KW-0699">rRNA-binding</keyword>
<comment type="function">
    <text evidence="4">Binds to the 23S rRNA.</text>
</comment>
<dbReference type="NCBIfam" id="NF003058">
    <property type="entry name" value="PRK03976.1"/>
    <property type="match status" value="1"/>
</dbReference>